<evidence type="ECO:0000256" key="1">
    <source>
        <dbReference type="ARBA" id="ARBA00023015"/>
    </source>
</evidence>
<keyword evidence="1" id="KW-0805">Transcription regulation</keyword>
<dbReference type="AlphaFoldDB" id="A0A919K4P6"/>
<keyword evidence="8" id="KW-1185">Reference proteome</keyword>
<dbReference type="Proteomes" id="UP000636960">
    <property type="component" value="Unassembled WGS sequence"/>
</dbReference>
<evidence type="ECO:0000256" key="3">
    <source>
        <dbReference type="ARBA" id="ARBA00023163"/>
    </source>
</evidence>
<dbReference type="GO" id="GO:0003677">
    <property type="term" value="F:DNA binding"/>
    <property type="evidence" value="ECO:0007669"/>
    <property type="project" value="UniProtKB-UniRule"/>
</dbReference>
<dbReference type="Pfam" id="PF00440">
    <property type="entry name" value="TetR_N"/>
    <property type="match status" value="1"/>
</dbReference>
<dbReference type="PANTHER" id="PTHR47506">
    <property type="entry name" value="TRANSCRIPTIONAL REGULATORY PROTEIN"/>
    <property type="match status" value="1"/>
</dbReference>
<feature type="domain" description="HTH tetR-type" evidence="6">
    <location>
        <begin position="20"/>
        <end position="80"/>
    </location>
</feature>
<feature type="DNA-binding region" description="H-T-H motif" evidence="4">
    <location>
        <begin position="43"/>
        <end position="62"/>
    </location>
</feature>
<dbReference type="SUPFAM" id="SSF46689">
    <property type="entry name" value="Homeodomain-like"/>
    <property type="match status" value="1"/>
</dbReference>
<protein>
    <submittedName>
        <fullName evidence="7">TetR family transcriptional regulator</fullName>
    </submittedName>
</protein>
<reference evidence="7" key="1">
    <citation type="submission" date="2021-01" db="EMBL/GenBank/DDBJ databases">
        <title>Whole genome shotgun sequence of Actinoplanes rishiriensis NBRC 108556.</title>
        <authorList>
            <person name="Komaki H."/>
            <person name="Tamura T."/>
        </authorList>
    </citation>
    <scope>NUCLEOTIDE SEQUENCE</scope>
    <source>
        <strain evidence="7">NBRC 108556</strain>
    </source>
</reference>
<dbReference type="Gene3D" id="1.10.10.60">
    <property type="entry name" value="Homeodomain-like"/>
    <property type="match status" value="1"/>
</dbReference>
<evidence type="ECO:0000256" key="5">
    <source>
        <dbReference type="SAM" id="MobiDB-lite"/>
    </source>
</evidence>
<dbReference type="SUPFAM" id="SSF48498">
    <property type="entry name" value="Tetracyclin repressor-like, C-terminal domain"/>
    <property type="match status" value="1"/>
</dbReference>
<comment type="caution">
    <text evidence="7">The sequence shown here is derived from an EMBL/GenBank/DDBJ whole genome shotgun (WGS) entry which is preliminary data.</text>
</comment>
<proteinExistence type="predicted"/>
<evidence type="ECO:0000313" key="8">
    <source>
        <dbReference type="Proteomes" id="UP000636960"/>
    </source>
</evidence>
<evidence type="ECO:0000256" key="4">
    <source>
        <dbReference type="PROSITE-ProRule" id="PRU00335"/>
    </source>
</evidence>
<keyword evidence="2 4" id="KW-0238">DNA-binding</keyword>
<dbReference type="InterPro" id="IPR036271">
    <property type="entry name" value="Tet_transcr_reg_TetR-rel_C_sf"/>
</dbReference>
<accession>A0A919K4P6</accession>
<evidence type="ECO:0000256" key="2">
    <source>
        <dbReference type="ARBA" id="ARBA00023125"/>
    </source>
</evidence>
<dbReference type="PANTHER" id="PTHR47506:SF7">
    <property type="entry name" value="TRANSCRIPTIONAL REGULATORY PROTEIN"/>
    <property type="match status" value="1"/>
</dbReference>
<feature type="region of interest" description="Disordered" evidence="5">
    <location>
        <begin position="1"/>
        <end position="21"/>
    </location>
</feature>
<name>A0A919K4P6_9ACTN</name>
<evidence type="ECO:0000259" key="6">
    <source>
        <dbReference type="PROSITE" id="PS50977"/>
    </source>
</evidence>
<dbReference type="InterPro" id="IPR001647">
    <property type="entry name" value="HTH_TetR"/>
</dbReference>
<dbReference type="PRINTS" id="PR00455">
    <property type="entry name" value="HTHTETR"/>
</dbReference>
<evidence type="ECO:0000313" key="7">
    <source>
        <dbReference type="EMBL" id="GIE98719.1"/>
    </source>
</evidence>
<dbReference type="PROSITE" id="PS50977">
    <property type="entry name" value="HTH_TETR_2"/>
    <property type="match status" value="1"/>
</dbReference>
<organism evidence="7 8">
    <name type="scientific">Paractinoplanes rishiriensis</name>
    <dbReference type="NCBI Taxonomy" id="1050105"/>
    <lineage>
        <taxon>Bacteria</taxon>
        <taxon>Bacillati</taxon>
        <taxon>Actinomycetota</taxon>
        <taxon>Actinomycetes</taxon>
        <taxon>Micromonosporales</taxon>
        <taxon>Micromonosporaceae</taxon>
        <taxon>Paractinoplanes</taxon>
    </lineage>
</organism>
<dbReference type="InterPro" id="IPR009057">
    <property type="entry name" value="Homeodomain-like_sf"/>
</dbReference>
<keyword evidence="3" id="KW-0804">Transcription</keyword>
<sequence>MQHPSGEGGTVARYGTEHKEATRRRIVKSAGRRLKKDGLDGSGVTTLMADAGLTNGAFYAHFASKDALIAATITDQLQEQQALLRQLADEPDGFARFVRAYLSPEHRDDAESGCPSGALLDEVARSSPEIRRAYSAGILGVADDLATLMAPGAPGTGRRQALGCIAILVGTLQLARAIDDPQDSETVLAEGVRAISALLATPEH</sequence>
<dbReference type="Gene3D" id="1.10.357.10">
    <property type="entry name" value="Tetracycline Repressor, domain 2"/>
    <property type="match status" value="1"/>
</dbReference>
<dbReference type="EMBL" id="BOMV01000065">
    <property type="protein sequence ID" value="GIE98719.1"/>
    <property type="molecule type" value="Genomic_DNA"/>
</dbReference>
<gene>
    <name evidence="7" type="ORF">Ari01nite_61840</name>
</gene>